<keyword evidence="3" id="KW-1185">Reference proteome</keyword>
<dbReference type="EMBL" id="JANPWB010000015">
    <property type="protein sequence ID" value="KAJ1094286.1"/>
    <property type="molecule type" value="Genomic_DNA"/>
</dbReference>
<evidence type="ECO:0000313" key="3">
    <source>
        <dbReference type="Proteomes" id="UP001066276"/>
    </source>
</evidence>
<sequence>MEKRHRVRAPELAEATRRAWLSGGEATGERAMWSDILDTDDDGPDSVSDADKSDDDVDTMFSPSPKKAKLSAQEAGKPLVISDAEGVPMFNPNDIHHPNSTEWFPADHVGDYVAARLRTSLDKQTRAKLRSE</sequence>
<protein>
    <submittedName>
        <fullName evidence="2">Uncharacterized protein</fullName>
    </submittedName>
</protein>
<feature type="compositionally biased region" description="Basic and acidic residues" evidence="1">
    <location>
        <begin position="1"/>
        <end position="17"/>
    </location>
</feature>
<dbReference type="Proteomes" id="UP001066276">
    <property type="component" value="Chromosome 11"/>
</dbReference>
<evidence type="ECO:0000256" key="1">
    <source>
        <dbReference type="SAM" id="MobiDB-lite"/>
    </source>
</evidence>
<gene>
    <name evidence="2" type="ORF">NDU88_007364</name>
</gene>
<evidence type="ECO:0000313" key="2">
    <source>
        <dbReference type="EMBL" id="KAJ1094286.1"/>
    </source>
</evidence>
<accession>A0AAV7LSD5</accession>
<proteinExistence type="predicted"/>
<reference evidence="2" key="1">
    <citation type="journal article" date="2022" name="bioRxiv">
        <title>Sequencing and chromosome-scale assembly of the giantPleurodeles waltlgenome.</title>
        <authorList>
            <person name="Brown T."/>
            <person name="Elewa A."/>
            <person name="Iarovenko S."/>
            <person name="Subramanian E."/>
            <person name="Araus A.J."/>
            <person name="Petzold A."/>
            <person name="Susuki M."/>
            <person name="Suzuki K.-i.T."/>
            <person name="Hayashi T."/>
            <person name="Toyoda A."/>
            <person name="Oliveira C."/>
            <person name="Osipova E."/>
            <person name="Leigh N.D."/>
            <person name="Simon A."/>
            <person name="Yun M.H."/>
        </authorList>
    </citation>
    <scope>NUCLEOTIDE SEQUENCE</scope>
    <source>
        <strain evidence="2">20211129_DDA</strain>
        <tissue evidence="2">Liver</tissue>
    </source>
</reference>
<name>A0AAV7LSD5_PLEWA</name>
<dbReference type="AlphaFoldDB" id="A0AAV7LSD5"/>
<comment type="caution">
    <text evidence="2">The sequence shown here is derived from an EMBL/GenBank/DDBJ whole genome shotgun (WGS) entry which is preliminary data.</text>
</comment>
<organism evidence="2 3">
    <name type="scientific">Pleurodeles waltl</name>
    <name type="common">Iberian ribbed newt</name>
    <dbReference type="NCBI Taxonomy" id="8319"/>
    <lineage>
        <taxon>Eukaryota</taxon>
        <taxon>Metazoa</taxon>
        <taxon>Chordata</taxon>
        <taxon>Craniata</taxon>
        <taxon>Vertebrata</taxon>
        <taxon>Euteleostomi</taxon>
        <taxon>Amphibia</taxon>
        <taxon>Batrachia</taxon>
        <taxon>Caudata</taxon>
        <taxon>Salamandroidea</taxon>
        <taxon>Salamandridae</taxon>
        <taxon>Pleurodelinae</taxon>
        <taxon>Pleurodeles</taxon>
    </lineage>
</organism>
<feature type="region of interest" description="Disordered" evidence="1">
    <location>
        <begin position="1"/>
        <end position="75"/>
    </location>
</feature>